<organism evidence="6 8">
    <name type="scientific">Brochothrix thermosphacta</name>
    <name type="common">Microbacterium thermosphactum</name>
    <dbReference type="NCBI Taxonomy" id="2756"/>
    <lineage>
        <taxon>Bacteria</taxon>
        <taxon>Bacillati</taxon>
        <taxon>Bacillota</taxon>
        <taxon>Bacilli</taxon>
        <taxon>Bacillales</taxon>
        <taxon>Listeriaceae</taxon>
        <taxon>Brochothrix</taxon>
    </lineage>
</organism>
<proteinExistence type="inferred from homology"/>
<dbReference type="AlphaFoldDB" id="A0A1D2KQS5"/>
<evidence type="ECO:0000313" key="7">
    <source>
        <dbReference type="EMBL" id="SPP27862.1"/>
    </source>
</evidence>
<reference evidence="6 8" key="1">
    <citation type="submission" date="2017-09" db="EMBL/GenBank/DDBJ databases">
        <title>Complete Genome Sequences of Two Strains of the Meat Spoilage Bacterium Brochothrix thermosphacta Isolated from Ground Chicken.</title>
        <authorList>
            <person name="Paoli G.C."/>
            <person name="Wijey C."/>
            <person name="Chen C.-Y."/>
            <person name="Nguyen L."/>
            <person name="Yan X."/>
            <person name="Irwin P.L."/>
        </authorList>
    </citation>
    <scope>NUCLEOTIDE SEQUENCE [LARGE SCALE GENOMIC DNA]</scope>
    <source>
        <strain evidence="6 8">BI</strain>
    </source>
</reference>
<keyword evidence="4" id="KW-1133">Transmembrane helix</keyword>
<keyword evidence="5" id="KW-0472">Membrane</keyword>
<evidence type="ECO:0000313" key="6">
    <source>
        <dbReference type="EMBL" id="ATF27160.1"/>
    </source>
</evidence>
<accession>A0A1D2KQS5</accession>
<dbReference type="GeneID" id="66536064"/>
<evidence type="ECO:0000313" key="8">
    <source>
        <dbReference type="Proteomes" id="UP000243591"/>
    </source>
</evidence>
<evidence type="ECO:0000256" key="2">
    <source>
        <dbReference type="ARBA" id="ARBA00008854"/>
    </source>
</evidence>
<comment type="subcellular location">
    <subcellularLocation>
        <location evidence="1">Membrane</location>
        <topology evidence="1">Single-pass membrane protein</topology>
    </subcellularLocation>
</comment>
<dbReference type="RefSeq" id="WP_029091798.1">
    <property type="nucleotide sequence ID" value="NZ_CBCPHX010000001.1"/>
</dbReference>
<dbReference type="OrthoDB" id="9804152at2"/>
<dbReference type="InterPro" id="IPR023353">
    <property type="entry name" value="LemA-like_dom_sf"/>
</dbReference>
<dbReference type="EMBL" id="OUNC01000011">
    <property type="protein sequence ID" value="SPP27862.1"/>
    <property type="molecule type" value="Genomic_DNA"/>
</dbReference>
<protein>
    <submittedName>
        <fullName evidence="6">LemA family protein</fullName>
    </submittedName>
    <submittedName>
        <fullName evidence="7">Protein LemA</fullName>
    </submittedName>
</protein>
<dbReference type="KEGG" id="bths:CNY62_12705"/>
<evidence type="ECO:0000256" key="4">
    <source>
        <dbReference type="ARBA" id="ARBA00022989"/>
    </source>
</evidence>
<evidence type="ECO:0000256" key="3">
    <source>
        <dbReference type="ARBA" id="ARBA00022692"/>
    </source>
</evidence>
<comment type="similarity">
    <text evidence="2">Belongs to the LemA family.</text>
</comment>
<sequence>MKSWMKIGIIIVAILAVVAIPVVSTYNSLVTVQNDVEEQWANVDSKLQRRFDLIPNLVNSVKGSMKQEKEVFGQIAEARTQYGSAKSTNEKVEASNQLDSALSRLLVVTENYPDLKSNENVTKLMDELAGTENRISVERDRYNKVVKDYNAKTKRFPGSIVAGMFGFEKMKFFEATAGADKAPTVDLD</sequence>
<dbReference type="Pfam" id="PF04011">
    <property type="entry name" value="LemA"/>
    <property type="match status" value="1"/>
</dbReference>
<evidence type="ECO:0000256" key="1">
    <source>
        <dbReference type="ARBA" id="ARBA00004167"/>
    </source>
</evidence>
<name>A0A1D2KQS5_BROTH</name>
<reference evidence="9" key="2">
    <citation type="submission" date="2018-04" db="EMBL/GenBank/DDBJ databases">
        <authorList>
            <person name="Illikoud N."/>
        </authorList>
    </citation>
    <scope>NUCLEOTIDE SEQUENCE [LARGE SCALE GENOMIC DNA]</scope>
</reference>
<dbReference type="InterPro" id="IPR007156">
    <property type="entry name" value="MamQ_LemA"/>
</dbReference>
<gene>
    <name evidence="7" type="primary">lemA</name>
    <name evidence="7" type="ORF">BTBSAS_190035</name>
    <name evidence="6" type="ORF">CNY62_12705</name>
</gene>
<dbReference type="PANTHER" id="PTHR34478">
    <property type="entry name" value="PROTEIN LEMA"/>
    <property type="match status" value="1"/>
</dbReference>
<evidence type="ECO:0000313" key="9">
    <source>
        <dbReference type="Proteomes" id="UP000270190"/>
    </source>
</evidence>
<dbReference type="EMBL" id="CP023483">
    <property type="protein sequence ID" value="ATF27160.1"/>
    <property type="molecule type" value="Genomic_DNA"/>
</dbReference>
<keyword evidence="8" id="KW-1185">Reference proteome</keyword>
<evidence type="ECO:0000256" key="5">
    <source>
        <dbReference type="ARBA" id="ARBA00023136"/>
    </source>
</evidence>
<dbReference type="Proteomes" id="UP000270190">
    <property type="component" value="Unassembled WGS sequence"/>
</dbReference>
<dbReference type="Gene3D" id="1.20.1440.20">
    <property type="entry name" value="LemA-like domain"/>
    <property type="match status" value="1"/>
</dbReference>
<dbReference type="Proteomes" id="UP000243591">
    <property type="component" value="Chromosome"/>
</dbReference>
<dbReference type="STRING" id="2756.BFR44_03410"/>
<reference evidence="7" key="3">
    <citation type="submission" date="2018-04" db="EMBL/GenBank/DDBJ databases">
        <authorList>
            <person name="Go L.Y."/>
            <person name="Mitchell J.A."/>
        </authorList>
    </citation>
    <scope>NUCLEOTIDE SEQUENCE</scope>
    <source>
        <strain evidence="7">BSAS1 3</strain>
    </source>
</reference>
<dbReference type="GO" id="GO:0016020">
    <property type="term" value="C:membrane"/>
    <property type="evidence" value="ECO:0007669"/>
    <property type="project" value="UniProtKB-SubCell"/>
</dbReference>
<dbReference type="PANTHER" id="PTHR34478:SF2">
    <property type="entry name" value="MEMBRANE PROTEIN"/>
    <property type="match status" value="1"/>
</dbReference>
<keyword evidence="3" id="KW-0812">Transmembrane</keyword>
<dbReference type="SUPFAM" id="SSF140478">
    <property type="entry name" value="LemA-like"/>
    <property type="match status" value="1"/>
</dbReference>